<evidence type="ECO:0000256" key="7">
    <source>
        <dbReference type="ARBA" id="ARBA00022763"/>
    </source>
</evidence>
<evidence type="ECO:0000313" key="15">
    <source>
        <dbReference type="EMBL" id="MFC3302292.1"/>
    </source>
</evidence>
<evidence type="ECO:0000256" key="1">
    <source>
        <dbReference type="ARBA" id="ARBA00012727"/>
    </source>
</evidence>
<keyword evidence="12" id="KW-0131">Cell cycle</keyword>
<evidence type="ECO:0000256" key="6">
    <source>
        <dbReference type="ARBA" id="ARBA00022741"/>
    </source>
</evidence>
<dbReference type="EC" id="6.5.1.1" evidence="1"/>
<feature type="domain" description="ATP-dependent DNA ligase family profile" evidence="14">
    <location>
        <begin position="314"/>
        <end position="432"/>
    </location>
</feature>
<evidence type="ECO:0000256" key="11">
    <source>
        <dbReference type="ARBA" id="ARBA00023204"/>
    </source>
</evidence>
<dbReference type="InterPro" id="IPR016059">
    <property type="entry name" value="DNA_ligase_ATP-dep_CS"/>
</dbReference>
<dbReference type="Pfam" id="PF04679">
    <property type="entry name" value="DNA_ligase_A_C"/>
    <property type="match status" value="1"/>
</dbReference>
<evidence type="ECO:0000256" key="5">
    <source>
        <dbReference type="ARBA" id="ARBA00022723"/>
    </source>
</evidence>
<name>A0ABV7MBR7_9PROT</name>
<dbReference type="Pfam" id="PF01068">
    <property type="entry name" value="DNA_ligase_A_M"/>
    <property type="match status" value="1"/>
</dbReference>
<gene>
    <name evidence="15" type="ORF">ACFONP_06055</name>
</gene>
<dbReference type="NCBIfam" id="NF006701">
    <property type="entry name" value="PRK09247.1"/>
    <property type="match status" value="1"/>
</dbReference>
<evidence type="ECO:0000259" key="14">
    <source>
        <dbReference type="PROSITE" id="PS50160"/>
    </source>
</evidence>
<evidence type="ECO:0000256" key="9">
    <source>
        <dbReference type="ARBA" id="ARBA00022842"/>
    </source>
</evidence>
<dbReference type="Gene3D" id="2.40.50.140">
    <property type="entry name" value="Nucleic acid-binding proteins"/>
    <property type="match status" value="1"/>
</dbReference>
<dbReference type="PANTHER" id="PTHR45674:SF13">
    <property type="entry name" value="DNA LIGASE-RELATED"/>
    <property type="match status" value="1"/>
</dbReference>
<keyword evidence="9" id="KW-0460">Magnesium</keyword>
<evidence type="ECO:0000256" key="4">
    <source>
        <dbReference type="ARBA" id="ARBA00022705"/>
    </source>
</evidence>
<dbReference type="InterPro" id="IPR012308">
    <property type="entry name" value="DNA_ligase_ATP-dep_N"/>
</dbReference>
<dbReference type="InterPro" id="IPR026333">
    <property type="entry name" value="ATP_dep_DNA_lig_pp_1105_fam"/>
</dbReference>
<keyword evidence="16" id="KW-1185">Reference proteome</keyword>
<dbReference type="InterPro" id="IPR036599">
    <property type="entry name" value="DNA_ligase_N_sf"/>
</dbReference>
<dbReference type="PROSITE" id="PS50160">
    <property type="entry name" value="DNA_LIGASE_A3"/>
    <property type="match status" value="1"/>
</dbReference>
<keyword evidence="4" id="KW-0235">DNA replication</keyword>
<comment type="caution">
    <text evidence="15">The sequence shown here is derived from an EMBL/GenBank/DDBJ whole genome shotgun (WGS) entry which is preliminary data.</text>
</comment>
<dbReference type="EMBL" id="JBHRVA010000002">
    <property type="protein sequence ID" value="MFC3302292.1"/>
    <property type="molecule type" value="Genomic_DNA"/>
</dbReference>
<evidence type="ECO:0000256" key="8">
    <source>
        <dbReference type="ARBA" id="ARBA00022840"/>
    </source>
</evidence>
<dbReference type="Proteomes" id="UP001595607">
    <property type="component" value="Unassembled WGS sequence"/>
</dbReference>
<dbReference type="PANTHER" id="PTHR45674">
    <property type="entry name" value="DNA LIGASE 1/3 FAMILY MEMBER"/>
    <property type="match status" value="1"/>
</dbReference>
<comment type="catalytic activity">
    <reaction evidence="13">
        <text>ATP + (deoxyribonucleotide)n-3'-hydroxyl + 5'-phospho-(deoxyribonucleotide)m = (deoxyribonucleotide)n+m + AMP + diphosphate.</text>
        <dbReference type="EC" id="6.5.1.1"/>
    </reaction>
</comment>
<dbReference type="Pfam" id="PF04675">
    <property type="entry name" value="DNA_ligase_A_N"/>
    <property type="match status" value="1"/>
</dbReference>
<dbReference type="InterPro" id="IPR012340">
    <property type="entry name" value="NA-bd_OB-fold"/>
</dbReference>
<dbReference type="RefSeq" id="WP_189570418.1">
    <property type="nucleotide sequence ID" value="NZ_BMXU01000001.1"/>
</dbReference>
<keyword evidence="6" id="KW-0547">Nucleotide-binding</keyword>
<dbReference type="InterPro" id="IPR050191">
    <property type="entry name" value="ATP-dep_DNA_ligase"/>
</dbReference>
<keyword evidence="5" id="KW-0479">Metal-binding</keyword>
<proteinExistence type="predicted"/>
<dbReference type="CDD" id="cd07972">
    <property type="entry name" value="OBF_DNA_ligase_Arch_LigB"/>
    <property type="match status" value="1"/>
</dbReference>
<keyword evidence="3" id="KW-0132">Cell division</keyword>
<protein>
    <recommendedName>
        <fullName evidence="1">DNA ligase (ATP)</fullName>
        <ecNumber evidence="1">6.5.1.1</ecNumber>
    </recommendedName>
</protein>
<evidence type="ECO:0000256" key="13">
    <source>
        <dbReference type="ARBA" id="ARBA00034003"/>
    </source>
</evidence>
<reference evidence="16" key="1">
    <citation type="journal article" date="2019" name="Int. J. Syst. Evol. Microbiol.">
        <title>The Global Catalogue of Microorganisms (GCM) 10K type strain sequencing project: providing services to taxonomists for standard genome sequencing and annotation.</title>
        <authorList>
            <consortium name="The Broad Institute Genomics Platform"/>
            <consortium name="The Broad Institute Genome Sequencing Center for Infectious Disease"/>
            <person name="Wu L."/>
            <person name="Ma J."/>
        </authorList>
    </citation>
    <scope>NUCLEOTIDE SEQUENCE [LARGE SCALE GENOMIC DNA]</scope>
    <source>
        <strain evidence="16">KCTC 22245</strain>
    </source>
</reference>
<accession>A0ABV7MBR7</accession>
<dbReference type="InterPro" id="IPR012310">
    <property type="entry name" value="DNA_ligase_ATP-dep_cent"/>
</dbReference>
<dbReference type="InterPro" id="IPR012309">
    <property type="entry name" value="DNA_ligase_ATP-dep_C"/>
</dbReference>
<evidence type="ECO:0000256" key="2">
    <source>
        <dbReference type="ARBA" id="ARBA00022598"/>
    </source>
</evidence>
<evidence type="ECO:0000256" key="12">
    <source>
        <dbReference type="ARBA" id="ARBA00023306"/>
    </source>
</evidence>
<dbReference type="SUPFAM" id="SSF50249">
    <property type="entry name" value="Nucleic acid-binding proteins"/>
    <property type="match status" value="1"/>
</dbReference>
<dbReference type="Gene3D" id="3.30.470.30">
    <property type="entry name" value="DNA ligase/mRNA capping enzyme"/>
    <property type="match status" value="1"/>
</dbReference>
<keyword evidence="7" id="KW-0227">DNA damage</keyword>
<keyword evidence="8" id="KW-0067">ATP-binding</keyword>
<keyword evidence="2 15" id="KW-0436">Ligase</keyword>
<dbReference type="SUPFAM" id="SSF56091">
    <property type="entry name" value="DNA ligase/mRNA capping enzyme, catalytic domain"/>
    <property type="match status" value="1"/>
</dbReference>
<sequence length="531" mass="60273">MNRFAELLDRLIFTPSRNGKIRLLTEYFREVPDPERGWAVAAITRDLEIRSVKMAAIRGVIASRVDEVLFDLSRDYVGDTAEAAALIWPAEHGANRQPSLSEVIETLNSASRTEAPAIVEQWFDALDASGRWALIKLISGGLRIGVASRLVKLALAEFGGKEPQELEELWHGLKPPYTELFAWLEGGAEKPVNAMKAPFRPVMLSHPVEEADKPKIDLDRMAAEWKWDGIRVQLVREGGEARLYSRTGDDISDAFPDVIEGFPANAALDGELLVFDPDTTDHFAVRPFNDLQQRLNRKKVSAKMLKTHPAFVRAYDILWEEGEDLRTLTLEERRRRLEAVIGEGLPRVDLSKRIEAADWDELARLRAEPPIDAIEGVMLKSRDAPYVPGRPKGPWWKWKKEPFLIDAVLMYAQRGHGKRSSFYSDYTFGCWRGDELVPVGKAYHGYTDQELKKIDKFVRDNTVERFGPVRSVKASRDHGLVFEVAFEGLNRSPRHKSGVAMRFPRINRLRWDKPAAEADELSTLEAMLPRQ</sequence>
<dbReference type="PROSITE" id="PS00697">
    <property type="entry name" value="DNA_LIGASE_A1"/>
    <property type="match status" value="1"/>
</dbReference>
<organism evidence="15 16">
    <name type="scientific">Parvularcula lutaonensis</name>
    <dbReference type="NCBI Taxonomy" id="491923"/>
    <lineage>
        <taxon>Bacteria</taxon>
        <taxon>Pseudomonadati</taxon>
        <taxon>Pseudomonadota</taxon>
        <taxon>Alphaproteobacteria</taxon>
        <taxon>Parvularculales</taxon>
        <taxon>Parvularculaceae</taxon>
        <taxon>Parvularcula</taxon>
    </lineage>
</organism>
<evidence type="ECO:0000256" key="3">
    <source>
        <dbReference type="ARBA" id="ARBA00022618"/>
    </source>
</evidence>
<evidence type="ECO:0000256" key="10">
    <source>
        <dbReference type="ARBA" id="ARBA00023172"/>
    </source>
</evidence>
<dbReference type="GO" id="GO:0003910">
    <property type="term" value="F:DNA ligase (ATP) activity"/>
    <property type="evidence" value="ECO:0007669"/>
    <property type="project" value="UniProtKB-EC"/>
</dbReference>
<dbReference type="CDD" id="cd07897">
    <property type="entry name" value="Adenylation_DNA_ligase_Bac1"/>
    <property type="match status" value="1"/>
</dbReference>
<keyword evidence="10" id="KW-0233">DNA recombination</keyword>
<dbReference type="Gene3D" id="1.10.3260.10">
    <property type="entry name" value="DNA ligase, ATP-dependent, N-terminal domain"/>
    <property type="match status" value="1"/>
</dbReference>
<evidence type="ECO:0000313" key="16">
    <source>
        <dbReference type="Proteomes" id="UP001595607"/>
    </source>
</evidence>
<dbReference type="NCBIfam" id="TIGR04120">
    <property type="entry name" value="DNA_lig_bact"/>
    <property type="match status" value="1"/>
</dbReference>
<keyword evidence="11" id="KW-0234">DNA repair</keyword>